<feature type="domain" description="Type I restriction modification DNA specificity" evidence="4">
    <location>
        <begin position="230"/>
        <end position="370"/>
    </location>
</feature>
<evidence type="ECO:0000259" key="4">
    <source>
        <dbReference type="Pfam" id="PF01420"/>
    </source>
</evidence>
<dbReference type="InterPro" id="IPR000055">
    <property type="entry name" value="Restrct_endonuc_typeI_TRD"/>
</dbReference>
<reference evidence="5 6" key="1">
    <citation type="submission" date="2024-04" db="EMBL/GenBank/DDBJ databases">
        <title>Flavobacterium sp. DGU11 16S ribosomal RNA gene Genome sequencing and assembly.</title>
        <authorList>
            <person name="Park S."/>
        </authorList>
    </citation>
    <scope>NUCLEOTIDE SEQUENCE [LARGE SCALE GENOMIC DNA]</scope>
    <source>
        <strain evidence="5 6">DGU11</strain>
    </source>
</reference>
<keyword evidence="6" id="KW-1185">Reference proteome</keyword>
<dbReference type="GO" id="GO:0004519">
    <property type="term" value="F:endonuclease activity"/>
    <property type="evidence" value="ECO:0007669"/>
    <property type="project" value="UniProtKB-KW"/>
</dbReference>
<dbReference type="InterPro" id="IPR052021">
    <property type="entry name" value="Type-I_RS_S_subunit"/>
</dbReference>
<dbReference type="RefSeq" id="WP_341696173.1">
    <property type="nucleotide sequence ID" value="NZ_JBBYHR010000003.1"/>
</dbReference>
<evidence type="ECO:0000313" key="6">
    <source>
        <dbReference type="Proteomes" id="UP001464555"/>
    </source>
</evidence>
<gene>
    <name evidence="5" type="ORF">AAEO56_06235</name>
</gene>
<dbReference type="PANTHER" id="PTHR30408">
    <property type="entry name" value="TYPE-1 RESTRICTION ENZYME ECOKI SPECIFICITY PROTEIN"/>
    <property type="match status" value="1"/>
</dbReference>
<keyword evidence="5" id="KW-0255">Endonuclease</keyword>
<name>A0ABU9HUM7_9FLAO</name>
<evidence type="ECO:0000256" key="1">
    <source>
        <dbReference type="ARBA" id="ARBA00010923"/>
    </source>
</evidence>
<comment type="similarity">
    <text evidence="1">Belongs to the type-I restriction system S methylase family.</text>
</comment>
<accession>A0ABU9HUM7</accession>
<evidence type="ECO:0000313" key="5">
    <source>
        <dbReference type="EMBL" id="MEL1243855.1"/>
    </source>
</evidence>
<proteinExistence type="inferred from homology"/>
<comment type="caution">
    <text evidence="5">The sequence shown here is derived from an EMBL/GenBank/DDBJ whole genome shotgun (WGS) entry which is preliminary data.</text>
</comment>
<dbReference type="CDD" id="cd17282">
    <property type="entry name" value="RMtype1_S_Eco16444ORF1681_TRD1-CR1_like"/>
    <property type="match status" value="1"/>
</dbReference>
<dbReference type="PANTHER" id="PTHR30408:SF12">
    <property type="entry name" value="TYPE I RESTRICTION ENZYME MJAVIII SPECIFICITY SUBUNIT"/>
    <property type="match status" value="1"/>
</dbReference>
<dbReference type="CDD" id="cd17495">
    <property type="entry name" value="RMtype1_S_Cep9333ORF4827P-TRD2-CR2_like"/>
    <property type="match status" value="1"/>
</dbReference>
<keyword evidence="3" id="KW-0238">DNA-binding</keyword>
<evidence type="ECO:0000256" key="3">
    <source>
        <dbReference type="ARBA" id="ARBA00023125"/>
    </source>
</evidence>
<organism evidence="5 6">
    <name type="scientific">Flavobacterium arundinis</name>
    <dbReference type="NCBI Taxonomy" id="3139143"/>
    <lineage>
        <taxon>Bacteria</taxon>
        <taxon>Pseudomonadati</taxon>
        <taxon>Bacteroidota</taxon>
        <taxon>Flavobacteriia</taxon>
        <taxon>Flavobacteriales</taxon>
        <taxon>Flavobacteriaceae</taxon>
        <taxon>Flavobacterium</taxon>
    </lineage>
</organism>
<dbReference type="SUPFAM" id="SSF116734">
    <property type="entry name" value="DNA methylase specificity domain"/>
    <property type="match status" value="2"/>
</dbReference>
<keyword evidence="2" id="KW-0680">Restriction system</keyword>
<sequence>MGYNETSLNSHWPLKKLNQIGEFKRGKSKHRPRNDSKLFLNGKIPLIQTGDIKAANLYIEKATEFYNEVGLKQSKLWDEDTLCITIAANIAETAILKKKMCFPDSVVGFIPFKKETTSVFMHYLFAFIRQRIQNSVQGSIQDNINIDYLEKLQLRIPEFPTQQKIVSVLSALDDKIELNNKINVELESMTKTLYDYWFVQFDFPDANGKPYKSSGGKMVWDEALKREIPMGWEVCCLSDIANITMGQSPPGESYNEDGSGCVFYQGSTDFGNRYPTIRKFTTSPSRFATQGDILLSVRAPVGTMNVAKEDCCIGRGLAALNSKDNCMSYLYEVMIDLKQIFDRRNVNGTTFGSITKDDLFSLKVVRPSSKILEKYNTITKPCFEKQNKMGEENQELTQLRDWLLPMLMNGQVTVGETEEKMGMVAEGSMKYK</sequence>
<keyword evidence="5" id="KW-0540">Nuclease</keyword>
<dbReference type="EC" id="3.1.21.-" evidence="5"/>
<dbReference type="Gene3D" id="1.10.287.1120">
    <property type="entry name" value="Bipartite methylase S protein"/>
    <property type="match status" value="1"/>
</dbReference>
<dbReference type="EMBL" id="JBBYHR010000003">
    <property type="protein sequence ID" value="MEL1243855.1"/>
    <property type="molecule type" value="Genomic_DNA"/>
</dbReference>
<feature type="domain" description="Type I restriction modification DNA specificity" evidence="4">
    <location>
        <begin position="10"/>
        <end position="187"/>
    </location>
</feature>
<dbReference type="InterPro" id="IPR044946">
    <property type="entry name" value="Restrct_endonuc_typeI_TRD_sf"/>
</dbReference>
<dbReference type="GO" id="GO:0016787">
    <property type="term" value="F:hydrolase activity"/>
    <property type="evidence" value="ECO:0007669"/>
    <property type="project" value="UniProtKB-KW"/>
</dbReference>
<evidence type="ECO:0000256" key="2">
    <source>
        <dbReference type="ARBA" id="ARBA00022747"/>
    </source>
</evidence>
<protein>
    <submittedName>
        <fullName evidence="5">Restriction endonuclease subunit S</fullName>
        <ecNumber evidence="5">3.1.21.-</ecNumber>
    </submittedName>
</protein>
<dbReference type="Proteomes" id="UP001464555">
    <property type="component" value="Unassembled WGS sequence"/>
</dbReference>
<dbReference type="Pfam" id="PF01420">
    <property type="entry name" value="Methylase_S"/>
    <property type="match status" value="2"/>
</dbReference>
<keyword evidence="5" id="KW-0378">Hydrolase</keyword>
<dbReference type="Gene3D" id="3.90.220.20">
    <property type="entry name" value="DNA methylase specificity domains"/>
    <property type="match status" value="2"/>
</dbReference>